<keyword evidence="3" id="KW-1185">Reference proteome</keyword>
<evidence type="ECO:0000313" key="2">
    <source>
        <dbReference type="EMBL" id="KAF2481889.1"/>
    </source>
</evidence>
<proteinExistence type="predicted"/>
<dbReference type="InterPro" id="IPR001810">
    <property type="entry name" value="F-box_dom"/>
</dbReference>
<dbReference type="CDD" id="cd09917">
    <property type="entry name" value="F-box_SF"/>
    <property type="match status" value="1"/>
</dbReference>
<evidence type="ECO:0000259" key="1">
    <source>
        <dbReference type="PROSITE" id="PS50181"/>
    </source>
</evidence>
<reference evidence="2" key="1">
    <citation type="journal article" date="2020" name="Stud. Mycol.">
        <title>101 Dothideomycetes genomes: a test case for predicting lifestyles and emergence of pathogens.</title>
        <authorList>
            <person name="Haridas S."/>
            <person name="Albert R."/>
            <person name="Binder M."/>
            <person name="Bloem J."/>
            <person name="Labutti K."/>
            <person name="Salamov A."/>
            <person name="Andreopoulos B."/>
            <person name="Baker S."/>
            <person name="Barry K."/>
            <person name="Bills G."/>
            <person name="Bluhm B."/>
            <person name="Cannon C."/>
            <person name="Castanera R."/>
            <person name="Culley D."/>
            <person name="Daum C."/>
            <person name="Ezra D."/>
            <person name="Gonzalez J."/>
            <person name="Henrissat B."/>
            <person name="Kuo A."/>
            <person name="Liang C."/>
            <person name="Lipzen A."/>
            <person name="Lutzoni F."/>
            <person name="Magnuson J."/>
            <person name="Mondo S."/>
            <person name="Nolan M."/>
            <person name="Ohm R."/>
            <person name="Pangilinan J."/>
            <person name="Park H.-J."/>
            <person name="Ramirez L."/>
            <person name="Alfaro M."/>
            <person name="Sun H."/>
            <person name="Tritt A."/>
            <person name="Yoshinaga Y."/>
            <person name="Zwiers L.-H."/>
            <person name="Turgeon B."/>
            <person name="Goodwin S."/>
            <person name="Spatafora J."/>
            <person name="Crous P."/>
            <person name="Grigoriev I."/>
        </authorList>
    </citation>
    <scope>NUCLEOTIDE SEQUENCE</scope>
    <source>
        <strain evidence="2">CBS 113389</strain>
    </source>
</reference>
<dbReference type="InterPro" id="IPR036047">
    <property type="entry name" value="F-box-like_dom_sf"/>
</dbReference>
<sequence>MLSLPTEIHTSILQTATFPDLCSLRQTCKALHRLLSHGDILRHWLHAHLAPHQLALFPLPSTPTFTYAVEQQRRHDAATETAALLSEFIEREVLRVTLKRLDVYPQHSRAELSVLVKAQLKEKLVPLLLTVQHYLEKFAEAVLRCVGNEQGSENFDTLYDELRAAESRILDSYSPEQLLQTHKFWLFFCWLHNYILDRPDYECTRGRPLAYGVGESDRRYQFRLMLVLGNLSALRTLLKAETDVERFELITSWTRRLDPELNSLWRRQWEAVVFGCRQPLAARQAKAALRLTLSVGEVWVDGATAALVSRGLLRVDKNRDVGSPWQALDFLFDVAGYDVLQTPPSLMQELRWHR</sequence>
<name>A0A6A6PP82_9PEZI</name>
<gene>
    <name evidence="2" type="ORF">BDY17DRAFT_325397</name>
</gene>
<evidence type="ECO:0000313" key="3">
    <source>
        <dbReference type="Proteomes" id="UP000799767"/>
    </source>
</evidence>
<dbReference type="OrthoDB" id="5396937at2759"/>
<dbReference type="PROSITE" id="PS50181">
    <property type="entry name" value="FBOX"/>
    <property type="match status" value="1"/>
</dbReference>
<dbReference type="SMART" id="SM00256">
    <property type="entry name" value="FBOX"/>
    <property type="match status" value="1"/>
</dbReference>
<dbReference type="AlphaFoldDB" id="A0A6A6PP82"/>
<organism evidence="2 3">
    <name type="scientific">Neohortaea acidophila</name>
    <dbReference type="NCBI Taxonomy" id="245834"/>
    <lineage>
        <taxon>Eukaryota</taxon>
        <taxon>Fungi</taxon>
        <taxon>Dikarya</taxon>
        <taxon>Ascomycota</taxon>
        <taxon>Pezizomycotina</taxon>
        <taxon>Dothideomycetes</taxon>
        <taxon>Dothideomycetidae</taxon>
        <taxon>Mycosphaerellales</taxon>
        <taxon>Teratosphaeriaceae</taxon>
        <taxon>Neohortaea</taxon>
    </lineage>
</organism>
<accession>A0A6A6PP82</accession>
<dbReference type="GeneID" id="54478355"/>
<dbReference type="EMBL" id="MU001637">
    <property type="protein sequence ID" value="KAF2481889.1"/>
    <property type="molecule type" value="Genomic_DNA"/>
</dbReference>
<dbReference type="Pfam" id="PF12937">
    <property type="entry name" value="F-box-like"/>
    <property type="match status" value="1"/>
</dbReference>
<protein>
    <recommendedName>
        <fullName evidence="1">F-box domain-containing protein</fullName>
    </recommendedName>
</protein>
<dbReference type="SUPFAM" id="SSF81383">
    <property type="entry name" value="F-box domain"/>
    <property type="match status" value="1"/>
</dbReference>
<dbReference type="RefSeq" id="XP_033588459.1">
    <property type="nucleotide sequence ID" value="XM_033737353.1"/>
</dbReference>
<feature type="domain" description="F-box" evidence="1">
    <location>
        <begin position="1"/>
        <end position="47"/>
    </location>
</feature>
<dbReference type="Proteomes" id="UP000799767">
    <property type="component" value="Unassembled WGS sequence"/>
</dbReference>